<comment type="caution">
    <text evidence="2">The sequence shown here is derived from an EMBL/GenBank/DDBJ whole genome shotgun (WGS) entry which is preliminary data.</text>
</comment>
<dbReference type="Proteomes" id="UP000670527">
    <property type="component" value="Unassembled WGS sequence"/>
</dbReference>
<dbReference type="EMBL" id="JAGETX010000001">
    <property type="protein sequence ID" value="MBO3269190.1"/>
    <property type="molecule type" value="Genomic_DNA"/>
</dbReference>
<organism evidence="2 3">
    <name type="scientific">Hymenobacter defluvii</name>
    <dbReference type="NCBI Taxonomy" id="2054411"/>
    <lineage>
        <taxon>Bacteria</taxon>
        <taxon>Pseudomonadati</taxon>
        <taxon>Bacteroidota</taxon>
        <taxon>Cytophagia</taxon>
        <taxon>Cytophagales</taxon>
        <taxon>Hymenobacteraceae</taxon>
        <taxon>Hymenobacter</taxon>
    </lineage>
</organism>
<dbReference type="RefSeq" id="WP_208305971.1">
    <property type="nucleotide sequence ID" value="NZ_JAGETX010000001.1"/>
</dbReference>
<evidence type="ECO:0000313" key="2">
    <source>
        <dbReference type="EMBL" id="MBO3269190.1"/>
    </source>
</evidence>
<keyword evidence="3" id="KW-1185">Reference proteome</keyword>
<feature type="domain" description="Putative auto-transporter adhesin head GIN" evidence="1">
    <location>
        <begin position="60"/>
        <end position="243"/>
    </location>
</feature>
<reference evidence="2 3" key="1">
    <citation type="submission" date="2021-03" db="EMBL/GenBank/DDBJ databases">
        <authorList>
            <person name="Kim M.K."/>
        </authorList>
    </citation>
    <scope>NUCLEOTIDE SEQUENCE [LARGE SCALE GENOMIC DNA]</scope>
    <source>
        <strain evidence="2 3">BT507</strain>
    </source>
</reference>
<sequence length="261" mass="28809">MPVLMFQIALLPQVNRPTRLLRIGLASGLLLLLTACGDGHETDCLKRTGPITTERREVAAFEQIYIHDNVEVILVQDSVTYAEVRTGKNLQEDIELTTSGNQLIINNTSRCNWTRRYDVPREITVHTPSVLDVFQSDQSSLRIPEPFRADRFFYHFLGAGDADLNLDVQYLNMDMYELGDVTLRGTVTGDAVTLLGGSGTLHATTLAARNLTLQTTRSSIGDAHMRATETLRVYHAGAGTVHYRAPTSHVEVTGKGKAVAE</sequence>
<evidence type="ECO:0000259" key="1">
    <source>
        <dbReference type="Pfam" id="PF10988"/>
    </source>
</evidence>
<dbReference type="Gene3D" id="2.160.20.120">
    <property type="match status" value="1"/>
</dbReference>
<protein>
    <submittedName>
        <fullName evidence="2">DUF2807 domain-containing protein</fullName>
    </submittedName>
</protein>
<evidence type="ECO:0000313" key="3">
    <source>
        <dbReference type="Proteomes" id="UP000670527"/>
    </source>
</evidence>
<name>A0ABS3T8T5_9BACT</name>
<dbReference type="InterPro" id="IPR021255">
    <property type="entry name" value="DUF2807"/>
</dbReference>
<proteinExistence type="predicted"/>
<dbReference type="Pfam" id="PF10988">
    <property type="entry name" value="DUF2807"/>
    <property type="match status" value="1"/>
</dbReference>
<gene>
    <name evidence="2" type="ORF">J4D97_00900</name>
</gene>
<accession>A0ABS3T8T5</accession>